<dbReference type="RefSeq" id="WP_129271483.1">
    <property type="nucleotide sequence ID" value="NZ_MZXW01000019.1"/>
</dbReference>
<reference evidence="1 2" key="1">
    <citation type="submission" date="2017-03" db="EMBL/GenBank/DDBJ databases">
        <authorList>
            <person name="Safronova V.I."/>
            <person name="Sazanova A.L."/>
            <person name="Chirak E.R."/>
        </authorList>
    </citation>
    <scope>NUCLEOTIDE SEQUENCE [LARGE SCALE GENOMIC DNA]</scope>
    <source>
        <strain evidence="1 2">Opo-243</strain>
    </source>
</reference>
<keyword evidence="2" id="KW-1185">Reference proteome</keyword>
<evidence type="ECO:0000313" key="1">
    <source>
        <dbReference type="EMBL" id="RXT46590.1"/>
    </source>
</evidence>
<gene>
    <name evidence="1" type="ORF">B5V03_16800</name>
</gene>
<protein>
    <recommendedName>
        <fullName evidence="3">Nucleotidyltransferase family protein</fullName>
    </recommendedName>
</protein>
<dbReference type="EMBL" id="MZXW01000019">
    <property type="protein sequence ID" value="RXT46590.1"/>
    <property type="molecule type" value="Genomic_DNA"/>
</dbReference>
<dbReference type="Pfam" id="PF14907">
    <property type="entry name" value="NTP_transf_5"/>
    <property type="match status" value="1"/>
</dbReference>
<evidence type="ECO:0008006" key="3">
    <source>
        <dbReference type="Google" id="ProtNLM"/>
    </source>
</evidence>
<sequence length="543" mass="60851">MQQASHLNRSVEMAGAAKLPLVLHGRFLTLFRAALGQGQTAIDAYRDWRASEPLEAADEIVYRTMPLLVATVDRAGIVDADTKRMRGVVKHVWLSNATRVRDLVEANRALESAGIDALLIKGGALFARDESYMAKRMTGDYDLLVRRVEAPRAIEVLRQASFRSHGMKVELFSESDFDRDIHAAAMSRAGFSRAIDLHWRAIFWLDDESFTEELFRTAERAKLLTHDVLIPGLAEQLAIAAMRPEPADQKEMVFRALEVVHVLENYGNKVDWDRFRSIVTRYNGGLFAAQLLDVVAREMPALMPDGLVEQLWRYGPPGKSVEMRLRAVPWAQRTPWQQFRVAFFASLRAQFKAPFRGLDWLRLPGAAIAAFDASVTHFPLFRDAILKRIWQQAAATTHPLRGKGVWFGQGFSIPEDEGRWTDHQFAVIDVPIDRQPQTFAVVELAVIPFLPPGIESFRFAAFTGTGEVLQMIAGRNDPMPFRLTLKAKVVGTGERKIVVALRMLDVGRPMDIGHSIDHRLLGLFVKWVAVDGVPVFTPAAAAP</sequence>
<name>A0A4Q1V6N5_9BRAD</name>
<comment type="caution">
    <text evidence="1">The sequence shown here is derived from an EMBL/GenBank/DDBJ whole genome shotgun (WGS) entry which is preliminary data.</text>
</comment>
<accession>A0A4Q1V6N5</accession>
<organism evidence="1 2">
    <name type="scientific">Bradyrhizobium betae</name>
    <dbReference type="NCBI Taxonomy" id="244734"/>
    <lineage>
        <taxon>Bacteria</taxon>
        <taxon>Pseudomonadati</taxon>
        <taxon>Pseudomonadota</taxon>
        <taxon>Alphaproteobacteria</taxon>
        <taxon>Hyphomicrobiales</taxon>
        <taxon>Nitrobacteraceae</taxon>
        <taxon>Bradyrhizobium</taxon>
    </lineage>
</organism>
<dbReference type="OrthoDB" id="8174221at2"/>
<dbReference type="InterPro" id="IPR039498">
    <property type="entry name" value="NTP_transf_5"/>
</dbReference>
<proteinExistence type="predicted"/>
<dbReference type="AlphaFoldDB" id="A0A4Q1V6N5"/>
<evidence type="ECO:0000313" key="2">
    <source>
        <dbReference type="Proteomes" id="UP000290819"/>
    </source>
</evidence>
<dbReference type="Proteomes" id="UP000290819">
    <property type="component" value="Unassembled WGS sequence"/>
</dbReference>